<evidence type="ECO:0000313" key="2">
    <source>
        <dbReference type="EMBL" id="VVA91475.1"/>
    </source>
</evidence>
<name>A0A565APY4_9BRAS</name>
<sequence>MEVLRSGEEGERERQQRCDSGEARRRIYRGGRGWFAIWRVDSVTEATRSLSQLETWWLDDSEIHDSMTQGLRDLTTWRLSDSMVQRLGDSVA</sequence>
<evidence type="ECO:0000256" key="1">
    <source>
        <dbReference type="SAM" id="MobiDB-lite"/>
    </source>
</evidence>
<evidence type="ECO:0000313" key="3">
    <source>
        <dbReference type="Proteomes" id="UP000489600"/>
    </source>
</evidence>
<feature type="region of interest" description="Disordered" evidence="1">
    <location>
        <begin position="1"/>
        <end position="20"/>
    </location>
</feature>
<dbReference type="Proteomes" id="UP000489600">
    <property type="component" value="Unassembled WGS sequence"/>
</dbReference>
<dbReference type="EMBL" id="CABITT030000001">
    <property type="protein sequence ID" value="VVA91475.1"/>
    <property type="molecule type" value="Genomic_DNA"/>
</dbReference>
<proteinExistence type="predicted"/>
<comment type="caution">
    <text evidence="2">The sequence shown here is derived from an EMBL/GenBank/DDBJ whole genome shotgun (WGS) entry which is preliminary data.</text>
</comment>
<protein>
    <submittedName>
        <fullName evidence="2">Uncharacterized protein</fullName>
    </submittedName>
</protein>
<dbReference type="AlphaFoldDB" id="A0A565APY4"/>
<gene>
    <name evidence="2" type="ORF">ANE_LOCUS1920</name>
</gene>
<organism evidence="2 3">
    <name type="scientific">Arabis nemorensis</name>
    <dbReference type="NCBI Taxonomy" id="586526"/>
    <lineage>
        <taxon>Eukaryota</taxon>
        <taxon>Viridiplantae</taxon>
        <taxon>Streptophyta</taxon>
        <taxon>Embryophyta</taxon>
        <taxon>Tracheophyta</taxon>
        <taxon>Spermatophyta</taxon>
        <taxon>Magnoliopsida</taxon>
        <taxon>eudicotyledons</taxon>
        <taxon>Gunneridae</taxon>
        <taxon>Pentapetalae</taxon>
        <taxon>rosids</taxon>
        <taxon>malvids</taxon>
        <taxon>Brassicales</taxon>
        <taxon>Brassicaceae</taxon>
        <taxon>Arabideae</taxon>
        <taxon>Arabis</taxon>
    </lineage>
</organism>
<accession>A0A565APY4</accession>
<reference evidence="2" key="1">
    <citation type="submission" date="2019-07" db="EMBL/GenBank/DDBJ databases">
        <authorList>
            <person name="Dittberner H."/>
        </authorList>
    </citation>
    <scope>NUCLEOTIDE SEQUENCE [LARGE SCALE GENOMIC DNA]</scope>
</reference>
<keyword evidence="3" id="KW-1185">Reference proteome</keyword>